<feature type="signal peptide" evidence="2">
    <location>
        <begin position="1"/>
        <end position="26"/>
    </location>
</feature>
<dbReference type="EMBL" id="CP144748">
    <property type="protein sequence ID" value="WVZ72371.1"/>
    <property type="molecule type" value="Genomic_DNA"/>
</dbReference>
<name>A0AAQ3WT15_PASNO</name>
<evidence type="ECO:0000256" key="1">
    <source>
        <dbReference type="SAM" id="MobiDB-lite"/>
    </source>
</evidence>
<feature type="region of interest" description="Disordered" evidence="1">
    <location>
        <begin position="431"/>
        <end position="474"/>
    </location>
</feature>
<keyword evidence="4" id="KW-1185">Reference proteome</keyword>
<proteinExistence type="predicted"/>
<feature type="compositionally biased region" description="Basic residues" evidence="1">
    <location>
        <begin position="92"/>
        <end position="104"/>
    </location>
</feature>
<evidence type="ECO:0000256" key="2">
    <source>
        <dbReference type="SAM" id="SignalP"/>
    </source>
</evidence>
<feature type="compositionally biased region" description="Low complexity" evidence="1">
    <location>
        <begin position="110"/>
        <end position="120"/>
    </location>
</feature>
<organism evidence="3 4">
    <name type="scientific">Paspalum notatum var. saurae</name>
    <dbReference type="NCBI Taxonomy" id="547442"/>
    <lineage>
        <taxon>Eukaryota</taxon>
        <taxon>Viridiplantae</taxon>
        <taxon>Streptophyta</taxon>
        <taxon>Embryophyta</taxon>
        <taxon>Tracheophyta</taxon>
        <taxon>Spermatophyta</taxon>
        <taxon>Magnoliopsida</taxon>
        <taxon>Liliopsida</taxon>
        <taxon>Poales</taxon>
        <taxon>Poaceae</taxon>
        <taxon>PACMAD clade</taxon>
        <taxon>Panicoideae</taxon>
        <taxon>Andropogonodae</taxon>
        <taxon>Paspaleae</taxon>
        <taxon>Paspalinae</taxon>
        <taxon>Paspalum</taxon>
    </lineage>
</organism>
<dbReference type="Proteomes" id="UP001341281">
    <property type="component" value="Chromosome 04"/>
</dbReference>
<feature type="compositionally biased region" description="Low complexity" evidence="1">
    <location>
        <begin position="442"/>
        <end position="453"/>
    </location>
</feature>
<keyword evidence="2" id="KW-0732">Signal</keyword>
<accession>A0AAQ3WT15</accession>
<dbReference type="Pfam" id="PF24904">
    <property type="entry name" value="RVE6"/>
    <property type="match status" value="1"/>
</dbReference>
<evidence type="ECO:0000313" key="3">
    <source>
        <dbReference type="EMBL" id="WVZ72371.1"/>
    </source>
</evidence>
<feature type="region of interest" description="Disordered" evidence="1">
    <location>
        <begin position="49"/>
        <end position="141"/>
    </location>
</feature>
<protein>
    <submittedName>
        <fullName evidence="3">Uncharacterized protein</fullName>
    </submittedName>
</protein>
<feature type="chain" id="PRO_5042905461" evidence="2">
    <location>
        <begin position="27"/>
        <end position="569"/>
    </location>
</feature>
<sequence>MPVCMYIYIHTYVLVLVAVTAHRYSARHRGEELGRDRLLQADRWTEAAAAAATWPGRRRGSPTPSPSPGRNGAATSTAASSTPCSCTAATGRRSRSMSRPRRPYRYGAMRRSTSSRSRSSAWPPACRPCTPGDASSCSSSSRTAARRAVAARPASRRCCTGSLRTLLSLRAPSSAGAAQEFFLPPPATLSEMQQQRASEDWAAGPSATRAAAAWVAGDDAQGPAGRRTPAASMSFADAGDSRMSSTTSGPSAVGAAVHDDDLVDLPLSPDDVHFAQVYRFVGDVFDPDRPIPVEAHLQRLKDMDEITVKTILLVLRNLENNLSAPQFEPIDPGSMPEVNMWRNIHGFAHISHPVFGERATRYTCRIARPAELGARGKSVDACCCSTSTCVVQVPLPCRLPPLLFTPWNARIAEQKLWLSRGGRWRVLDLPSPRADRKKASGRQRLSLRSSRSGDQGGRPHPPGQGTSRREQAWSAEDGSPPLLLPFLRCSPPWPFSLILLLSSRDYVAFPVMHTSCLFICGVLAAQPGFVKQQNSSKKKMLPGRKFRENNVLSHPMRKLFHADMIVLQQ</sequence>
<evidence type="ECO:0000313" key="4">
    <source>
        <dbReference type="Proteomes" id="UP001341281"/>
    </source>
</evidence>
<gene>
    <name evidence="3" type="ORF">U9M48_020842</name>
</gene>
<dbReference type="AlphaFoldDB" id="A0AAQ3WT15"/>
<reference evidence="3 4" key="1">
    <citation type="submission" date="2024-02" db="EMBL/GenBank/DDBJ databases">
        <title>High-quality chromosome-scale genome assembly of Pensacola bahiagrass (Paspalum notatum Flugge var. saurae).</title>
        <authorList>
            <person name="Vega J.M."/>
            <person name="Podio M."/>
            <person name="Orjuela J."/>
            <person name="Siena L.A."/>
            <person name="Pessino S.C."/>
            <person name="Combes M.C."/>
            <person name="Mariac C."/>
            <person name="Albertini E."/>
            <person name="Pupilli F."/>
            <person name="Ortiz J.P.A."/>
            <person name="Leblanc O."/>
        </authorList>
    </citation>
    <scope>NUCLEOTIDE SEQUENCE [LARGE SCALE GENOMIC DNA]</scope>
    <source>
        <strain evidence="3">R1</strain>
        <tissue evidence="3">Leaf</tissue>
    </source>
</reference>
<feature type="compositionally biased region" description="Low complexity" evidence="1">
    <location>
        <begin position="68"/>
        <end position="90"/>
    </location>
</feature>